<accession>A0A9I9D5Y8</accession>
<dbReference type="EnsemblPlants" id="MELO3C013551.2.1">
    <property type="protein sequence ID" value="MELO3C013551.2.1"/>
    <property type="gene ID" value="MELO3C013551.2"/>
</dbReference>
<dbReference type="AlphaFoldDB" id="A0A9I9D5Y8"/>
<protein>
    <submittedName>
        <fullName evidence="1">Uncharacterized protein</fullName>
    </submittedName>
</protein>
<name>A0A9I9D5Y8_CUCME</name>
<sequence length="51" mass="6064">MAIKRGEEEVDEDYIFKFMDDFIFKFLENGIKDNAKATSRDAFVKSKKIKR</sequence>
<evidence type="ECO:0000313" key="1">
    <source>
        <dbReference type="EnsemblPlants" id="MELO3C013551.2.1"/>
    </source>
</evidence>
<dbReference type="Gramene" id="MELO3C013551.2.1">
    <property type="protein sequence ID" value="MELO3C013551.2.1"/>
    <property type="gene ID" value="MELO3C013551.2"/>
</dbReference>
<reference evidence="1" key="1">
    <citation type="submission" date="2023-03" db="UniProtKB">
        <authorList>
            <consortium name="EnsemblPlants"/>
        </authorList>
    </citation>
    <scope>IDENTIFICATION</scope>
</reference>
<proteinExistence type="predicted"/>
<organism evidence="1">
    <name type="scientific">Cucumis melo</name>
    <name type="common">Muskmelon</name>
    <dbReference type="NCBI Taxonomy" id="3656"/>
    <lineage>
        <taxon>Eukaryota</taxon>
        <taxon>Viridiplantae</taxon>
        <taxon>Streptophyta</taxon>
        <taxon>Embryophyta</taxon>
        <taxon>Tracheophyta</taxon>
        <taxon>Spermatophyta</taxon>
        <taxon>Magnoliopsida</taxon>
        <taxon>eudicotyledons</taxon>
        <taxon>Gunneridae</taxon>
        <taxon>Pentapetalae</taxon>
        <taxon>rosids</taxon>
        <taxon>fabids</taxon>
        <taxon>Cucurbitales</taxon>
        <taxon>Cucurbitaceae</taxon>
        <taxon>Benincaseae</taxon>
        <taxon>Cucumis</taxon>
    </lineage>
</organism>